<proteinExistence type="predicted"/>
<feature type="transmembrane region" description="Helical" evidence="2">
    <location>
        <begin position="374"/>
        <end position="395"/>
    </location>
</feature>
<accession>A0A7R8W9X3</accession>
<dbReference type="AlphaFoldDB" id="A0A7R8W9X3"/>
<feature type="transmembrane region" description="Helical" evidence="2">
    <location>
        <begin position="910"/>
        <end position="935"/>
    </location>
</feature>
<sequence length="1256" mass="137829">MSWRIFAAAAAASAATYRKYSQKRNSAAAMQAPFVHSLCPSAVFCPVSAAASMVPLAYESSQEEVAEVQPIRESLARQWGMELLTRRTAANDFQEERSVALTSNSKISEEVTEFVQCRQETAPLVSLASNNWQLWEDSGSEKSCSTISPFDPSLSPFILPENIDLRAYDRVSSGQFSHLTTPITSATKSCVNMLQKNMALFQEQHMKYRTALKSNGRNRFQDVSSWSSPSSPDVESLRTKTKEGEELLEGCISAVNFIALASYQAGHPIQGDQLTEVLISAKEVLRCEREETKCLKEEIQNEAAIRNRVERASCTPAGTPAVNQSVASLFEAMELSDREREFALKYLRLMQSGLKSIRVCLVLFLRSELLFQDAWAAITFHMWTVLVFAFPMVAFSFQNSYIAKNRVIVFGFIMDIGGGLAMLMTATRYFEWGTNVLLVIVGLLCIALGSGTSLAALMYMGSLQYPLSLRMFPLVIGTHVTHPEHMTMVVPMTMAVFMPVLIFLIYLFSATRKILNSHLQRMCCGTFVAILACYTADSLESRIRHSSTPPNPGPNFVSIFVVNGNTDCRIKLWSKQCGFASETYLTAGDFLHIPGFKPSRNCTFFAQAVSAGVKDTCLANKSKPVRVSATFLLPNSVYFLWLGHEVYDASRFAMVLVPIPMKTSLGLSGTCSARVLLRASPEAMGVFSLKTTREIGTPTVLFLLPSDILTNELPKLGSNVKMLSSVRFLWSEKFTYLTKFIELNAQTNYLVYVQAGSQFVAIDEFVCSQGVTYHLIIEAYLKQKSTSVTPGYDGPSSLNRSSPALPFDVSSSTPIVTDASSASREYGFEINERIAATALREVFALNSWEKARSKSFAWTYYVAADRSPGVNIMWQLEQLVILSIATTIIMTTGIRYVIENTPCKFTIFMICIWMSLVSGGNLVAALMILILHLVVGSGFFSIIFPPLLLTLDPTPPGTGGSGSATPSEEAQSAGGLSVKSGNEKLLSPGKERPDSLPLRRNVTSPSSFQSPHSPHSPLSHNLQSSSAHMIAHASTGCLVTAQVDTPGGTLSTPGSLASAAGLLSGGFHSLGPALYVPEVEEIRMARTISRRGYLNFLEERRKGWQRKYIGTDQSGRSSSGVLGGLTSHDQTAQQLQVRMEVLLRSQRVCFLSSPFCPPLTSVVTKDRGYLIACNGEKEFHDWLYAFNPLLAGQIRSKRARDRSLQRAELEGLRGRAQGSSGDGGEAVIVDHVVCDDESSTTSWTGRLSRRRSSTSS</sequence>
<keyword evidence="2" id="KW-0812">Transmembrane</keyword>
<keyword evidence="2" id="KW-1133">Transmembrane helix</keyword>
<name>A0A7R8W9X3_9CRUS</name>
<dbReference type="EMBL" id="OB660492">
    <property type="protein sequence ID" value="CAD7225061.1"/>
    <property type="molecule type" value="Genomic_DNA"/>
</dbReference>
<dbReference type="SUPFAM" id="SSF50729">
    <property type="entry name" value="PH domain-like"/>
    <property type="match status" value="1"/>
</dbReference>
<feature type="transmembrane region" description="Helical" evidence="2">
    <location>
        <begin position="489"/>
        <end position="508"/>
    </location>
</feature>
<feature type="transmembrane region" description="Helical" evidence="2">
    <location>
        <begin position="407"/>
        <end position="430"/>
    </location>
</feature>
<feature type="compositionally biased region" description="Low complexity" evidence="1">
    <location>
        <begin position="1004"/>
        <end position="1024"/>
    </location>
</feature>
<protein>
    <submittedName>
        <fullName evidence="3">Uncharacterized protein</fullName>
    </submittedName>
</protein>
<feature type="region of interest" description="Disordered" evidence="1">
    <location>
        <begin position="1237"/>
        <end position="1256"/>
    </location>
</feature>
<organism evidence="3">
    <name type="scientific">Cyprideis torosa</name>
    <dbReference type="NCBI Taxonomy" id="163714"/>
    <lineage>
        <taxon>Eukaryota</taxon>
        <taxon>Metazoa</taxon>
        <taxon>Ecdysozoa</taxon>
        <taxon>Arthropoda</taxon>
        <taxon>Crustacea</taxon>
        <taxon>Oligostraca</taxon>
        <taxon>Ostracoda</taxon>
        <taxon>Podocopa</taxon>
        <taxon>Podocopida</taxon>
        <taxon>Cytherocopina</taxon>
        <taxon>Cytheroidea</taxon>
        <taxon>Cytherideidae</taxon>
        <taxon>Cyprideis</taxon>
    </lineage>
</organism>
<feature type="region of interest" description="Disordered" evidence="1">
    <location>
        <begin position="955"/>
        <end position="1024"/>
    </location>
</feature>
<feature type="compositionally biased region" description="Basic residues" evidence="1">
    <location>
        <begin position="1247"/>
        <end position="1256"/>
    </location>
</feature>
<evidence type="ECO:0000313" key="3">
    <source>
        <dbReference type="EMBL" id="CAD7225061.1"/>
    </source>
</evidence>
<feature type="transmembrane region" description="Helical" evidence="2">
    <location>
        <begin position="879"/>
        <end position="898"/>
    </location>
</feature>
<dbReference type="Gene3D" id="1.20.1250.20">
    <property type="entry name" value="MFS general substrate transporter like domains"/>
    <property type="match status" value="1"/>
</dbReference>
<evidence type="ECO:0000256" key="2">
    <source>
        <dbReference type="SAM" id="Phobius"/>
    </source>
</evidence>
<gene>
    <name evidence="3" type="ORF">CTOB1V02_LOCUS3009</name>
</gene>
<evidence type="ECO:0000256" key="1">
    <source>
        <dbReference type="SAM" id="MobiDB-lite"/>
    </source>
</evidence>
<dbReference type="OrthoDB" id="3176171at2759"/>
<feature type="transmembrane region" description="Helical" evidence="2">
    <location>
        <begin position="436"/>
        <end position="461"/>
    </location>
</feature>
<keyword evidence="2" id="KW-0472">Membrane</keyword>
<dbReference type="InterPro" id="IPR036259">
    <property type="entry name" value="MFS_trans_sf"/>
</dbReference>
<reference evidence="3" key="1">
    <citation type="submission" date="2020-11" db="EMBL/GenBank/DDBJ databases">
        <authorList>
            <person name="Tran Van P."/>
        </authorList>
    </citation>
    <scope>NUCLEOTIDE SEQUENCE</scope>
</reference>